<accession>A0AA38H409</accession>
<reference evidence="3" key="1">
    <citation type="journal article" date="2022" name="G3 (Bethesda)">
        <title>High quality genome of the basidiomycete yeast Dioszegia hungarica PDD-24b-2 isolated from cloud water.</title>
        <authorList>
            <person name="Jarrige D."/>
            <person name="Haridas S."/>
            <person name="Bleykasten-Grosshans C."/>
            <person name="Joly M."/>
            <person name="Nadalig T."/>
            <person name="Sancelme M."/>
            <person name="Vuilleumier S."/>
            <person name="Grigoriev I.V."/>
            <person name="Amato P."/>
            <person name="Bringel F."/>
        </authorList>
    </citation>
    <scope>NUCLEOTIDE SEQUENCE</scope>
    <source>
        <strain evidence="3">PDD-24b-2</strain>
    </source>
</reference>
<comment type="caution">
    <text evidence="3">The sequence shown here is derived from an EMBL/GenBank/DDBJ whole genome shotgun (WGS) entry which is preliminary data.</text>
</comment>
<organism evidence="3 4">
    <name type="scientific">Dioszegia hungarica</name>
    <dbReference type="NCBI Taxonomy" id="4972"/>
    <lineage>
        <taxon>Eukaryota</taxon>
        <taxon>Fungi</taxon>
        <taxon>Dikarya</taxon>
        <taxon>Basidiomycota</taxon>
        <taxon>Agaricomycotina</taxon>
        <taxon>Tremellomycetes</taxon>
        <taxon>Tremellales</taxon>
        <taxon>Bulleribasidiaceae</taxon>
        <taxon>Dioszegia</taxon>
    </lineage>
</organism>
<feature type="transmembrane region" description="Helical" evidence="2">
    <location>
        <begin position="12"/>
        <end position="34"/>
    </location>
</feature>
<keyword evidence="2" id="KW-0812">Transmembrane</keyword>
<evidence type="ECO:0000313" key="3">
    <source>
        <dbReference type="EMBL" id="KAI9631884.1"/>
    </source>
</evidence>
<name>A0AA38H409_9TREE</name>
<feature type="compositionally biased region" description="Basic and acidic residues" evidence="1">
    <location>
        <begin position="83"/>
        <end position="106"/>
    </location>
</feature>
<evidence type="ECO:0000256" key="1">
    <source>
        <dbReference type="SAM" id="MobiDB-lite"/>
    </source>
</evidence>
<proteinExistence type="predicted"/>
<feature type="region of interest" description="Disordered" evidence="1">
    <location>
        <begin position="250"/>
        <end position="272"/>
    </location>
</feature>
<dbReference type="Proteomes" id="UP001164286">
    <property type="component" value="Unassembled WGS sequence"/>
</dbReference>
<dbReference type="GeneID" id="77730800"/>
<dbReference type="AlphaFoldDB" id="A0AA38H409"/>
<dbReference type="EMBL" id="JAKWFO010000016">
    <property type="protein sequence ID" value="KAI9631884.1"/>
    <property type="molecule type" value="Genomic_DNA"/>
</dbReference>
<keyword evidence="2" id="KW-1133">Transmembrane helix</keyword>
<dbReference type="RefSeq" id="XP_052941661.1">
    <property type="nucleotide sequence ID" value="XM_053091595.1"/>
</dbReference>
<evidence type="ECO:0000313" key="4">
    <source>
        <dbReference type="Proteomes" id="UP001164286"/>
    </source>
</evidence>
<sequence>MATNPQYGGTTYQSIVIALVAGGILSTGVISIIWKRRQARRWAEMRRRLPVGGDAARDSAGWGGGLRGGGLGKEPGIWDVVFGEKERISDGGKGEVVDGDGEKREESEAEDLDGEMGTGWRPTSLSLTSPSSSAATGSKSPSTAPIPSSPHSAEITVLIAMPDPMNASAGPSTPRRSTQPYDPPDYSPIYHYPLSSPSPSDPNDDDDRPLPLLEIGSTSIPVIPSPRTGLKGQPLPDRIEDIIKAAAAQREAASGGRRNRSRSTAWDGVMPSPALQDLYGAPGQAAQSTEPARDPMTAASAAGRFAMLRNGALAGFGSPGGRRA</sequence>
<gene>
    <name evidence="3" type="ORF">MKK02DRAFT_41516</name>
</gene>
<protein>
    <submittedName>
        <fullName evidence="3">Uncharacterized protein</fullName>
    </submittedName>
</protein>
<feature type="region of interest" description="Disordered" evidence="1">
    <location>
        <begin position="83"/>
        <end position="235"/>
    </location>
</feature>
<keyword evidence="4" id="KW-1185">Reference proteome</keyword>
<keyword evidence="2" id="KW-0472">Membrane</keyword>
<evidence type="ECO:0000256" key="2">
    <source>
        <dbReference type="SAM" id="Phobius"/>
    </source>
</evidence>
<feature type="compositionally biased region" description="Polar residues" evidence="1">
    <location>
        <begin position="169"/>
        <end position="180"/>
    </location>
</feature>
<feature type="compositionally biased region" description="Low complexity" evidence="1">
    <location>
        <begin position="122"/>
        <end position="145"/>
    </location>
</feature>